<name>A0ABV8K8E6_9BACL</name>
<sequence length="277" mass="29507">MRTAEQNRGLRTATGVVLALAVLISAAGWALWSNRAESGGEKGDQVSIMRDFREVWTWSDASFRDGAASAAWSFRLDGRWTQGQLRWIAETLGIETVFAEDEHAYSGVTASAGPNPGKTTLWYRPSDTAEMKTGSEDAGAVNGGETDSGSIVYADAVLLIEFRAGVELASIGNAVEELETRMRKEGLAFQSGFVGRGSKSELADDAAGAIALRAEAARKESYDDGHTASMTYFTSKLESGVESGGKRVNLQIAHSRGAKPELTVGVPLITGDYASEN</sequence>
<keyword evidence="3" id="KW-1185">Reference proteome</keyword>
<organism evidence="2 3">
    <name type="scientific">Paenibacillus xanthanilyticus</name>
    <dbReference type="NCBI Taxonomy" id="1783531"/>
    <lineage>
        <taxon>Bacteria</taxon>
        <taxon>Bacillati</taxon>
        <taxon>Bacillota</taxon>
        <taxon>Bacilli</taxon>
        <taxon>Bacillales</taxon>
        <taxon>Paenibacillaceae</taxon>
        <taxon>Paenibacillus</taxon>
    </lineage>
</organism>
<accession>A0ABV8K8E6</accession>
<dbReference type="EMBL" id="JBHSAM010000033">
    <property type="protein sequence ID" value="MFC4102232.1"/>
    <property type="molecule type" value="Genomic_DNA"/>
</dbReference>
<dbReference type="Proteomes" id="UP001595715">
    <property type="component" value="Unassembled WGS sequence"/>
</dbReference>
<keyword evidence="1" id="KW-0812">Transmembrane</keyword>
<dbReference type="Pfam" id="PF08680">
    <property type="entry name" value="DUF1779"/>
    <property type="match status" value="1"/>
</dbReference>
<evidence type="ECO:0000313" key="3">
    <source>
        <dbReference type="Proteomes" id="UP001595715"/>
    </source>
</evidence>
<dbReference type="InterPro" id="IPR036209">
    <property type="entry name" value="YwmB-like_sf"/>
</dbReference>
<dbReference type="Gene3D" id="3.30.360.40">
    <property type="entry name" value="YwmB-like"/>
    <property type="match status" value="1"/>
</dbReference>
<feature type="transmembrane region" description="Helical" evidence="1">
    <location>
        <begin position="12"/>
        <end position="32"/>
    </location>
</feature>
<keyword evidence="1" id="KW-1133">Transmembrane helix</keyword>
<keyword evidence="1" id="KW-0472">Membrane</keyword>
<gene>
    <name evidence="2" type="ORF">ACFOZ8_21690</name>
</gene>
<protein>
    <submittedName>
        <fullName evidence="2">YwmB family TATA-box binding protein</fullName>
    </submittedName>
</protein>
<dbReference type="InterPro" id="IPR014794">
    <property type="entry name" value="DUF1779"/>
</dbReference>
<reference evidence="3" key="1">
    <citation type="journal article" date="2019" name="Int. J. Syst. Evol. Microbiol.">
        <title>The Global Catalogue of Microorganisms (GCM) 10K type strain sequencing project: providing services to taxonomists for standard genome sequencing and annotation.</title>
        <authorList>
            <consortium name="The Broad Institute Genomics Platform"/>
            <consortium name="The Broad Institute Genome Sequencing Center for Infectious Disease"/>
            <person name="Wu L."/>
            <person name="Ma J."/>
        </authorList>
    </citation>
    <scope>NUCLEOTIDE SEQUENCE [LARGE SCALE GENOMIC DNA]</scope>
    <source>
        <strain evidence="3">IBRC-M 10987</strain>
    </source>
</reference>
<evidence type="ECO:0000313" key="2">
    <source>
        <dbReference type="EMBL" id="MFC4102232.1"/>
    </source>
</evidence>
<proteinExistence type="predicted"/>
<comment type="caution">
    <text evidence="2">The sequence shown here is derived from an EMBL/GenBank/DDBJ whole genome shotgun (WGS) entry which is preliminary data.</text>
</comment>
<dbReference type="SUPFAM" id="SSF143842">
    <property type="entry name" value="YwmB-like"/>
    <property type="match status" value="1"/>
</dbReference>
<dbReference type="RefSeq" id="WP_377720857.1">
    <property type="nucleotide sequence ID" value="NZ_JBHSAM010000033.1"/>
</dbReference>
<evidence type="ECO:0000256" key="1">
    <source>
        <dbReference type="SAM" id="Phobius"/>
    </source>
</evidence>